<dbReference type="InterPro" id="IPR036804">
    <property type="entry name" value="CheR_N_sf"/>
</dbReference>
<dbReference type="SMART" id="SM00138">
    <property type="entry name" value="MeTrc"/>
    <property type="match status" value="1"/>
</dbReference>
<name>A0A7C2AM72_DESA2</name>
<evidence type="ECO:0000259" key="6">
    <source>
        <dbReference type="PROSITE" id="PS50123"/>
    </source>
</evidence>
<dbReference type="Gene3D" id="3.40.50.150">
    <property type="entry name" value="Vaccinia Virus protein VP39"/>
    <property type="match status" value="1"/>
</dbReference>
<organism evidence="7">
    <name type="scientific">Desulfofervidus auxilii</name>
    <dbReference type="NCBI Taxonomy" id="1621989"/>
    <lineage>
        <taxon>Bacteria</taxon>
        <taxon>Pseudomonadati</taxon>
        <taxon>Thermodesulfobacteriota</taxon>
        <taxon>Candidatus Desulfofervidia</taxon>
        <taxon>Candidatus Desulfofervidales</taxon>
        <taxon>Candidatus Desulfofervidaceae</taxon>
        <taxon>Candidatus Desulfofervidus</taxon>
    </lineage>
</organism>
<sequence>MEEHCLTDIDFEWFRKLIYERSGIYLNTEKGGLLQARLIKRLQEKGLKSFNDYYQYVVNDKNEIIYLIDSISTNVSGFFREFSHFEFLKDYILREIFLKKKHIYIWSAGCATGEEPYSLAILLLENMKDYRFKNIKILATDISTKALETAKMGIYEEEKVKNIPLPLLKRYFQKGIRKWDGYYRVKHFVKDIVIFKWSNLMDYCSFERPFDIIFCRNVMIYFDKKTRQRLIEYFYRYLSKGGYLFIGHSESLANLDHKFRYIKPAIYKK</sequence>
<protein>
    <recommendedName>
        <fullName evidence="2">protein-glutamate O-methyltransferase</fullName>
        <ecNumber evidence="2">2.1.1.80</ecNumber>
    </recommendedName>
</protein>
<dbReference type="InterPro" id="IPR000780">
    <property type="entry name" value="CheR_MeTrfase"/>
</dbReference>
<comment type="catalytic activity">
    <reaction evidence="1">
        <text>L-glutamyl-[protein] + S-adenosyl-L-methionine = [protein]-L-glutamate 5-O-methyl ester + S-adenosyl-L-homocysteine</text>
        <dbReference type="Rhea" id="RHEA:24452"/>
        <dbReference type="Rhea" id="RHEA-COMP:10208"/>
        <dbReference type="Rhea" id="RHEA-COMP:10311"/>
        <dbReference type="ChEBI" id="CHEBI:29973"/>
        <dbReference type="ChEBI" id="CHEBI:57856"/>
        <dbReference type="ChEBI" id="CHEBI:59789"/>
        <dbReference type="ChEBI" id="CHEBI:82795"/>
        <dbReference type="EC" id="2.1.1.80"/>
    </reaction>
</comment>
<dbReference type="CDD" id="cd02440">
    <property type="entry name" value="AdoMet_MTases"/>
    <property type="match status" value="1"/>
</dbReference>
<dbReference type="Gene3D" id="1.10.155.10">
    <property type="entry name" value="Chemotaxis receptor methyltransferase CheR, N-terminal domain"/>
    <property type="match status" value="1"/>
</dbReference>
<keyword evidence="4" id="KW-0808">Transferase</keyword>
<dbReference type="PANTHER" id="PTHR24422">
    <property type="entry name" value="CHEMOTAXIS PROTEIN METHYLTRANSFERASE"/>
    <property type="match status" value="1"/>
</dbReference>
<gene>
    <name evidence="7" type="ORF">ENI35_07220</name>
</gene>
<dbReference type="GO" id="GO:0032259">
    <property type="term" value="P:methylation"/>
    <property type="evidence" value="ECO:0007669"/>
    <property type="project" value="UniProtKB-KW"/>
</dbReference>
<dbReference type="InterPro" id="IPR029063">
    <property type="entry name" value="SAM-dependent_MTases_sf"/>
</dbReference>
<evidence type="ECO:0000256" key="5">
    <source>
        <dbReference type="ARBA" id="ARBA00022691"/>
    </source>
</evidence>
<proteinExistence type="predicted"/>
<dbReference type="EMBL" id="DRIH01000261">
    <property type="protein sequence ID" value="HEC68576.1"/>
    <property type="molecule type" value="Genomic_DNA"/>
</dbReference>
<dbReference type="InterPro" id="IPR022641">
    <property type="entry name" value="CheR_N"/>
</dbReference>
<dbReference type="SUPFAM" id="SSF53335">
    <property type="entry name" value="S-adenosyl-L-methionine-dependent methyltransferases"/>
    <property type="match status" value="1"/>
</dbReference>
<dbReference type="InterPro" id="IPR026024">
    <property type="entry name" value="Chemotaxis_MeTrfase_CheR"/>
</dbReference>
<dbReference type="EC" id="2.1.1.80" evidence="2"/>
<dbReference type="InterPro" id="IPR022642">
    <property type="entry name" value="CheR_C"/>
</dbReference>
<dbReference type="GO" id="GO:0008983">
    <property type="term" value="F:protein-glutamate O-methyltransferase activity"/>
    <property type="evidence" value="ECO:0007669"/>
    <property type="project" value="UniProtKB-EC"/>
</dbReference>
<keyword evidence="3" id="KW-0489">Methyltransferase</keyword>
<accession>A0A7C2AM72</accession>
<dbReference type="Pfam" id="PF01739">
    <property type="entry name" value="CheR"/>
    <property type="match status" value="1"/>
</dbReference>
<keyword evidence="5" id="KW-0949">S-adenosyl-L-methionine</keyword>
<dbReference type="PANTHER" id="PTHR24422:SF26">
    <property type="entry name" value="CHEMOTAXIS PROTEIN METHYLTRANSFERASE"/>
    <property type="match status" value="1"/>
</dbReference>
<dbReference type="PRINTS" id="PR00996">
    <property type="entry name" value="CHERMTFRASE"/>
</dbReference>
<dbReference type="Pfam" id="PF03705">
    <property type="entry name" value="CheR_N"/>
    <property type="match status" value="1"/>
</dbReference>
<evidence type="ECO:0000256" key="4">
    <source>
        <dbReference type="ARBA" id="ARBA00022679"/>
    </source>
</evidence>
<dbReference type="InterPro" id="IPR050903">
    <property type="entry name" value="Bact_Chemotaxis_MeTrfase"/>
</dbReference>
<evidence type="ECO:0000256" key="3">
    <source>
        <dbReference type="ARBA" id="ARBA00022603"/>
    </source>
</evidence>
<feature type="domain" description="CheR-type methyltransferase" evidence="6">
    <location>
        <begin position="1"/>
        <end position="269"/>
    </location>
</feature>
<reference evidence="7" key="1">
    <citation type="journal article" date="2020" name="mSystems">
        <title>Genome- and Community-Level Interaction Insights into Carbon Utilization and Element Cycling Functions of Hydrothermarchaeota in Hydrothermal Sediment.</title>
        <authorList>
            <person name="Zhou Z."/>
            <person name="Liu Y."/>
            <person name="Xu W."/>
            <person name="Pan J."/>
            <person name="Luo Z.H."/>
            <person name="Li M."/>
        </authorList>
    </citation>
    <scope>NUCLEOTIDE SEQUENCE [LARGE SCALE GENOMIC DNA]</scope>
    <source>
        <strain evidence="7">HyVt-389</strain>
    </source>
</reference>
<evidence type="ECO:0000256" key="2">
    <source>
        <dbReference type="ARBA" id="ARBA00012534"/>
    </source>
</evidence>
<dbReference type="Proteomes" id="UP000885738">
    <property type="component" value="Unassembled WGS sequence"/>
</dbReference>
<dbReference type="PROSITE" id="PS50123">
    <property type="entry name" value="CHER"/>
    <property type="match status" value="1"/>
</dbReference>
<evidence type="ECO:0000256" key="1">
    <source>
        <dbReference type="ARBA" id="ARBA00001541"/>
    </source>
</evidence>
<dbReference type="AlphaFoldDB" id="A0A7C2AM72"/>
<dbReference type="SUPFAM" id="SSF47757">
    <property type="entry name" value="Chemotaxis receptor methyltransferase CheR, N-terminal domain"/>
    <property type="match status" value="1"/>
</dbReference>
<comment type="caution">
    <text evidence="7">The sequence shown here is derived from an EMBL/GenBank/DDBJ whole genome shotgun (WGS) entry which is preliminary data.</text>
</comment>
<evidence type="ECO:0000313" key="7">
    <source>
        <dbReference type="EMBL" id="HEC68576.1"/>
    </source>
</evidence>
<dbReference type="PIRSF" id="PIRSF000410">
    <property type="entry name" value="CheR"/>
    <property type="match status" value="1"/>
</dbReference>